<dbReference type="SUPFAM" id="SSF50156">
    <property type="entry name" value="PDZ domain-like"/>
    <property type="match status" value="1"/>
</dbReference>
<feature type="domain" description="Lon proteolytic" evidence="26">
    <location>
        <begin position="5334"/>
        <end position="5432"/>
    </location>
</feature>
<dbReference type="InterPro" id="IPR001478">
    <property type="entry name" value="PDZ"/>
</dbReference>
<dbReference type="EC" id="3.6.1.22" evidence="2"/>
<dbReference type="Gene3D" id="3.90.79.20">
    <property type="match status" value="1"/>
</dbReference>
<keyword evidence="27" id="KW-1185">Reference proteome</keyword>
<dbReference type="Pfam" id="PF00293">
    <property type="entry name" value="NUDIX"/>
    <property type="match status" value="1"/>
</dbReference>
<dbReference type="Pfam" id="PF09297">
    <property type="entry name" value="Zn_ribbon_NUD"/>
    <property type="match status" value="1"/>
</dbReference>
<evidence type="ECO:0000313" key="28">
    <source>
        <dbReference type="WBParaSite" id="ACRNAN_scaffold24.g18192.t1"/>
    </source>
</evidence>
<dbReference type="AntiFam" id="ANF00149">
    <property type="entry name" value="Shadow ORF (opposite cshA)"/>
</dbReference>
<keyword evidence="4 22" id="KW-0812">Transmembrane</keyword>
<dbReference type="InterPro" id="IPR049734">
    <property type="entry name" value="NudC-like_C"/>
</dbReference>
<evidence type="ECO:0000256" key="2">
    <source>
        <dbReference type="ARBA" id="ARBA00012381"/>
    </source>
</evidence>
<evidence type="ECO:0000259" key="24">
    <source>
        <dbReference type="PROSITE" id="PS51217"/>
    </source>
</evidence>
<evidence type="ECO:0000256" key="13">
    <source>
        <dbReference type="ARBA" id="ARBA00022842"/>
    </source>
</evidence>
<keyword evidence="17 22" id="KW-0472">Membrane</keyword>
<dbReference type="InterPro" id="IPR011604">
    <property type="entry name" value="PDDEXK-like_dom_sf"/>
</dbReference>
<dbReference type="PROSITE" id="PS51786">
    <property type="entry name" value="LON_PROTEOLYTIC"/>
    <property type="match status" value="1"/>
</dbReference>
<evidence type="ECO:0000256" key="12">
    <source>
        <dbReference type="ARBA" id="ARBA00022840"/>
    </source>
</evidence>
<evidence type="ECO:0000259" key="26">
    <source>
        <dbReference type="PROSITE" id="PS51786"/>
    </source>
</evidence>
<dbReference type="GO" id="GO:0004527">
    <property type="term" value="F:exonuclease activity"/>
    <property type="evidence" value="ECO:0007669"/>
    <property type="project" value="UniProtKB-KW"/>
</dbReference>
<dbReference type="Pfam" id="PF13794">
    <property type="entry name" value="MiaE_2"/>
    <property type="match status" value="1"/>
</dbReference>
<dbReference type="SUPFAM" id="SSF52540">
    <property type="entry name" value="P-loop containing nucleoside triphosphate hydrolases"/>
    <property type="match status" value="3"/>
</dbReference>
<protein>
    <recommendedName>
        <fullName evidence="2">NAD(+) diphosphatase</fullName>
        <ecNumber evidence="2">3.6.1.22</ecNumber>
    </recommendedName>
</protein>
<keyword evidence="14 22" id="KW-1133">Transmembrane helix</keyword>
<evidence type="ECO:0000256" key="7">
    <source>
        <dbReference type="ARBA" id="ARBA00022741"/>
    </source>
</evidence>
<feature type="transmembrane region" description="Helical" evidence="22">
    <location>
        <begin position="5715"/>
        <end position="5735"/>
    </location>
</feature>
<dbReference type="InterPro" id="IPR016195">
    <property type="entry name" value="Pol/histidinol_Pase-like"/>
</dbReference>
<dbReference type="NCBIfam" id="NF001299">
    <property type="entry name" value="PRK00241.1"/>
    <property type="match status" value="1"/>
</dbReference>
<feature type="transmembrane region" description="Helical" evidence="22">
    <location>
        <begin position="5688"/>
        <end position="5708"/>
    </location>
</feature>
<evidence type="ECO:0000256" key="9">
    <source>
        <dbReference type="ARBA" id="ARBA00022801"/>
    </source>
</evidence>
<dbReference type="InterPro" id="IPR011335">
    <property type="entry name" value="Restrct_endonuc-II-like"/>
</dbReference>
<evidence type="ECO:0000256" key="8">
    <source>
        <dbReference type="ARBA" id="ARBA00022763"/>
    </source>
</evidence>
<dbReference type="GO" id="GO:0006508">
    <property type="term" value="P:proteolysis"/>
    <property type="evidence" value="ECO:0007669"/>
    <property type="project" value="UniProtKB-KW"/>
</dbReference>
<keyword evidence="13" id="KW-0460">Magnesium</keyword>
<dbReference type="Gene3D" id="3.90.320.10">
    <property type="match status" value="2"/>
</dbReference>
<evidence type="ECO:0000256" key="14">
    <source>
        <dbReference type="ARBA" id="ARBA00022989"/>
    </source>
</evidence>
<dbReference type="CDD" id="cd03429">
    <property type="entry name" value="NUDIX_NADH_pyrophosphatase_Nudt13"/>
    <property type="match status" value="1"/>
</dbReference>
<keyword evidence="6" id="KW-0479">Metal-binding</keyword>
<feature type="binding site" evidence="19">
    <location>
        <begin position="3831"/>
        <end position="3838"/>
    </location>
    <ligand>
        <name>ATP</name>
        <dbReference type="ChEBI" id="CHEBI:30616"/>
    </ligand>
</feature>
<dbReference type="PANTHER" id="PTHR39344:SF1">
    <property type="entry name" value="UPF0182 PROTEIN SLL1060"/>
    <property type="match status" value="1"/>
</dbReference>
<dbReference type="HAMAP" id="MF_01600">
    <property type="entry name" value="UPF0182"/>
    <property type="match status" value="1"/>
</dbReference>
<dbReference type="WBParaSite" id="ACRNAN_scaffold24.g18192.t1">
    <property type="protein sequence ID" value="ACRNAN_scaffold24.g18192.t1"/>
    <property type="gene ID" value="ACRNAN_scaffold24.g18192"/>
</dbReference>
<feature type="transmembrane region" description="Helical" evidence="22">
    <location>
        <begin position="5492"/>
        <end position="5518"/>
    </location>
</feature>
<dbReference type="GO" id="GO:0004252">
    <property type="term" value="F:serine-type endopeptidase activity"/>
    <property type="evidence" value="ECO:0007669"/>
    <property type="project" value="UniProtKB-UniRule"/>
</dbReference>
<feature type="domain" description="UvrD-like helicase C-terminal" evidence="24">
    <location>
        <begin position="2486"/>
        <end position="2802"/>
    </location>
</feature>
<feature type="compositionally biased region" description="Basic and acidic residues" evidence="21">
    <location>
        <begin position="4535"/>
        <end position="4549"/>
    </location>
</feature>
<feature type="region of interest" description="Disordered" evidence="21">
    <location>
        <begin position="3500"/>
        <end position="3525"/>
    </location>
</feature>
<feature type="transmembrane region" description="Helical" evidence="22">
    <location>
        <begin position="5643"/>
        <end position="5660"/>
    </location>
</feature>
<feature type="domain" description="UvrD-like helicase C-terminal" evidence="24">
    <location>
        <begin position="1388"/>
        <end position="1690"/>
    </location>
</feature>
<dbReference type="Gene3D" id="3.20.20.140">
    <property type="entry name" value="Metal-dependent hydrolases"/>
    <property type="match status" value="1"/>
</dbReference>
<evidence type="ECO:0000256" key="3">
    <source>
        <dbReference type="ARBA" id="ARBA00022475"/>
    </source>
</evidence>
<dbReference type="Gene3D" id="3.90.79.10">
    <property type="entry name" value="Nucleoside Triphosphate Pyrophosphohydrolase"/>
    <property type="match status" value="1"/>
</dbReference>
<dbReference type="Pfam" id="PF12705">
    <property type="entry name" value="PDDEXK_1"/>
    <property type="match status" value="2"/>
</dbReference>
<feature type="compositionally biased region" description="Basic and acidic residues" evidence="21">
    <location>
        <begin position="277"/>
        <end position="286"/>
    </location>
</feature>
<dbReference type="PANTHER" id="PTHR39344">
    <property type="entry name" value="UPF0182 PROTEIN SLL1060"/>
    <property type="match status" value="1"/>
</dbReference>
<feature type="compositionally biased region" description="Acidic residues" evidence="21">
    <location>
        <begin position="810"/>
        <end position="823"/>
    </location>
</feature>
<keyword evidence="16" id="KW-0238">DNA-binding</keyword>
<dbReference type="Pfam" id="PF05362">
    <property type="entry name" value="Lon_C"/>
    <property type="match status" value="1"/>
</dbReference>
<dbReference type="InterPro" id="IPR015797">
    <property type="entry name" value="NUDIX_hydrolase-like_dom_sf"/>
</dbReference>
<organism evidence="27 28">
    <name type="scientific">Acrobeloides nanus</name>
    <dbReference type="NCBI Taxonomy" id="290746"/>
    <lineage>
        <taxon>Eukaryota</taxon>
        <taxon>Metazoa</taxon>
        <taxon>Ecdysozoa</taxon>
        <taxon>Nematoda</taxon>
        <taxon>Chromadorea</taxon>
        <taxon>Rhabditida</taxon>
        <taxon>Tylenchina</taxon>
        <taxon>Cephalobomorpha</taxon>
        <taxon>Cephaloboidea</taxon>
        <taxon>Cephalobidae</taxon>
        <taxon>Acrobeloides</taxon>
    </lineage>
</organism>
<evidence type="ECO:0000256" key="21">
    <source>
        <dbReference type="SAM" id="MobiDB-lite"/>
    </source>
</evidence>
<dbReference type="InterPro" id="IPR059125">
    <property type="entry name" value="Ferritin_actino"/>
</dbReference>
<evidence type="ECO:0000259" key="25">
    <source>
        <dbReference type="PROSITE" id="PS51462"/>
    </source>
</evidence>
<dbReference type="CDD" id="cd17932">
    <property type="entry name" value="DEXQc_UvrD"/>
    <property type="match status" value="2"/>
</dbReference>
<feature type="compositionally biased region" description="Basic and acidic residues" evidence="21">
    <location>
        <begin position="824"/>
        <end position="840"/>
    </location>
</feature>
<dbReference type="InterPro" id="IPR014016">
    <property type="entry name" value="UvrD-like_ATP-bd"/>
</dbReference>
<dbReference type="InterPro" id="IPR000086">
    <property type="entry name" value="NUDIX_hydrolase_dom"/>
</dbReference>
<dbReference type="GO" id="GO:0006281">
    <property type="term" value="P:DNA repair"/>
    <property type="evidence" value="ECO:0007669"/>
    <property type="project" value="UniProtKB-KW"/>
</dbReference>
<accession>A0A914DFR3</accession>
<feature type="region of interest" description="Disordered" evidence="21">
    <location>
        <begin position="4681"/>
        <end position="4711"/>
    </location>
</feature>
<dbReference type="SUPFAM" id="SSF54211">
    <property type="entry name" value="Ribosomal protein S5 domain 2-like"/>
    <property type="match status" value="1"/>
</dbReference>
<evidence type="ECO:0000256" key="17">
    <source>
        <dbReference type="ARBA" id="ARBA00023136"/>
    </source>
</evidence>
<keyword evidence="7 19" id="KW-0547">Nucleotide-binding</keyword>
<dbReference type="Gene3D" id="3.40.50.300">
    <property type="entry name" value="P-loop containing nucleotide triphosphate hydrolases"/>
    <property type="match status" value="7"/>
</dbReference>
<evidence type="ECO:0000256" key="11">
    <source>
        <dbReference type="ARBA" id="ARBA00022839"/>
    </source>
</evidence>
<evidence type="ECO:0000256" key="22">
    <source>
        <dbReference type="SAM" id="Phobius"/>
    </source>
</evidence>
<keyword evidence="9 19" id="KW-0378">Hydrolase</keyword>
<dbReference type="Proteomes" id="UP000887540">
    <property type="component" value="Unplaced"/>
</dbReference>
<feature type="compositionally biased region" description="Low complexity" evidence="21">
    <location>
        <begin position="259"/>
        <end position="274"/>
    </location>
</feature>
<dbReference type="GO" id="GO:0016020">
    <property type="term" value="C:membrane"/>
    <property type="evidence" value="ECO:0007669"/>
    <property type="project" value="InterPro"/>
</dbReference>
<evidence type="ECO:0000256" key="20">
    <source>
        <dbReference type="PROSITE-ProRule" id="PRU01122"/>
    </source>
</evidence>
<dbReference type="InterPro" id="IPR038726">
    <property type="entry name" value="PDDEXK_AddAB-type"/>
</dbReference>
<comment type="similarity">
    <text evidence="20">Belongs to the peptidase S16 family.</text>
</comment>
<feature type="compositionally biased region" description="Basic and acidic residues" evidence="21">
    <location>
        <begin position="718"/>
        <end position="801"/>
    </location>
</feature>
<dbReference type="Gene3D" id="3.30.230.10">
    <property type="match status" value="1"/>
</dbReference>
<dbReference type="InterPro" id="IPR015376">
    <property type="entry name" value="Znr_NADH_PPase"/>
</dbReference>
<feature type="region of interest" description="Disordered" evidence="21">
    <location>
        <begin position="6324"/>
        <end position="6357"/>
    </location>
</feature>
<keyword evidence="11" id="KW-0269">Exonuclease</keyword>
<comment type="cofactor">
    <cofactor evidence="1">
        <name>Mg(2+)</name>
        <dbReference type="ChEBI" id="CHEBI:18420"/>
    </cofactor>
</comment>
<keyword evidence="20" id="KW-0720">Serine protease</keyword>
<dbReference type="InterPro" id="IPR027417">
    <property type="entry name" value="P-loop_NTPase"/>
</dbReference>
<dbReference type="SUPFAM" id="SSF52980">
    <property type="entry name" value="Restriction endonuclease-like"/>
    <property type="match status" value="1"/>
</dbReference>
<dbReference type="GO" id="GO:0004386">
    <property type="term" value="F:helicase activity"/>
    <property type="evidence" value="ECO:0007669"/>
    <property type="project" value="UniProtKB-UniRule"/>
</dbReference>
<feature type="domain" description="Nudix hydrolase" evidence="25">
    <location>
        <begin position="3678"/>
        <end position="3804"/>
    </location>
</feature>
<dbReference type="PROSITE" id="PS51198">
    <property type="entry name" value="UVRD_HELICASE_ATP_BIND"/>
    <property type="match status" value="2"/>
</dbReference>
<feature type="transmembrane region" description="Helical" evidence="22">
    <location>
        <begin position="5590"/>
        <end position="5623"/>
    </location>
</feature>
<feature type="region of interest" description="Disordered" evidence="21">
    <location>
        <begin position="182"/>
        <end position="286"/>
    </location>
</feature>
<feature type="region of interest" description="Disordered" evidence="21">
    <location>
        <begin position="3434"/>
        <end position="3456"/>
    </location>
</feature>
<dbReference type="InterPro" id="IPR020568">
    <property type="entry name" value="Ribosomal_Su5_D2-typ_SF"/>
</dbReference>
<dbReference type="Gene3D" id="1.10.10.160">
    <property type="match status" value="1"/>
</dbReference>
<keyword evidence="15" id="KW-0520">NAD</keyword>
<dbReference type="GO" id="GO:0005524">
    <property type="term" value="F:ATP binding"/>
    <property type="evidence" value="ECO:0007669"/>
    <property type="project" value="UniProtKB-UniRule"/>
</dbReference>
<evidence type="ECO:0000256" key="4">
    <source>
        <dbReference type="ARBA" id="ARBA00022692"/>
    </source>
</evidence>
<feature type="region of interest" description="Disordered" evidence="21">
    <location>
        <begin position="5057"/>
        <end position="5090"/>
    </location>
</feature>
<feature type="domain" description="UvrD-like helicase C-terminal" evidence="24">
    <location>
        <begin position="4089"/>
        <end position="4333"/>
    </location>
</feature>
<dbReference type="GO" id="GO:0003677">
    <property type="term" value="F:DNA binding"/>
    <property type="evidence" value="ECO:0007669"/>
    <property type="project" value="UniProtKB-KW"/>
</dbReference>
<dbReference type="InterPro" id="IPR013986">
    <property type="entry name" value="DExx_box_DNA_helicase_dom_sf"/>
</dbReference>
<keyword evidence="20" id="KW-0645">Protease</keyword>
<evidence type="ECO:0000256" key="15">
    <source>
        <dbReference type="ARBA" id="ARBA00023027"/>
    </source>
</evidence>
<feature type="active site" evidence="20">
    <location>
        <position position="5339"/>
    </location>
</feature>
<dbReference type="PROSITE" id="PS00893">
    <property type="entry name" value="NUDIX_BOX"/>
    <property type="match status" value="1"/>
</dbReference>
<dbReference type="PROSITE" id="PS51462">
    <property type="entry name" value="NUDIX"/>
    <property type="match status" value="1"/>
</dbReference>
<name>A0A914DFR3_9BILA</name>
<feature type="region of interest" description="Disordered" evidence="21">
    <location>
        <begin position="3295"/>
        <end position="3315"/>
    </location>
</feature>
<feature type="compositionally biased region" description="Basic and acidic residues" evidence="21">
    <location>
        <begin position="847"/>
        <end position="873"/>
    </location>
</feature>
<keyword evidence="10 19" id="KW-0347">Helicase</keyword>
<dbReference type="GO" id="GO:0004176">
    <property type="term" value="F:ATP-dependent peptidase activity"/>
    <property type="evidence" value="ECO:0007669"/>
    <property type="project" value="UniProtKB-UniRule"/>
</dbReference>
<feature type="region of interest" description="Disordered" evidence="21">
    <location>
        <begin position="3397"/>
        <end position="3418"/>
    </location>
</feature>
<dbReference type="GO" id="GO:0046872">
    <property type="term" value="F:metal ion binding"/>
    <property type="evidence" value="ECO:0007669"/>
    <property type="project" value="UniProtKB-KW"/>
</dbReference>
<feature type="compositionally biased region" description="Basic and acidic residues" evidence="21">
    <location>
        <begin position="4681"/>
        <end position="4694"/>
    </location>
</feature>
<feature type="domain" description="UvrD-like helicase ATP-binding" evidence="23">
    <location>
        <begin position="3810"/>
        <end position="4088"/>
    </location>
</feature>
<keyword evidence="3" id="KW-1003">Cell membrane</keyword>
<dbReference type="InterPro" id="IPR005372">
    <property type="entry name" value="UPF0182"/>
</dbReference>
<dbReference type="Pfam" id="PF00580">
    <property type="entry name" value="UvrD-helicase"/>
    <property type="match status" value="2"/>
</dbReference>
<dbReference type="InterPro" id="IPR020084">
    <property type="entry name" value="NUDIX_hydrolase_CS"/>
</dbReference>
<evidence type="ECO:0000256" key="10">
    <source>
        <dbReference type="ARBA" id="ARBA00022806"/>
    </source>
</evidence>
<dbReference type="InterPro" id="IPR014017">
    <property type="entry name" value="DNA_helicase_UvrD-like_C"/>
</dbReference>
<sequence length="6405" mass="688126">MELSARHEWRSIHLLAYLIDPDDADLRAETERIRLDRLSRAERIVAAIGRDYPLTWEDVVAQTTDGATVGRPHIADALVARGVVADRSQAFEGILHPREGYYLPHDAPDPFTAVDLVVGAGGVPIIAHPVPSGRGRMIPVPAIEQLIARGLAGFEIDHRENTAAGKAVLREIAARHDLIVTGSSDYHGAGKPNVPGENTTSDEMVARIIERGTGTTPRRHRGDDDDADARGRRRPLPAQPRHPSTQRRPPRDGRCDDACACAPRAAPSSSPRGAHAARRDDASLRAGRDRQVGVEVRARRIGLDRVGLAELEGPVDQGPLVQVLPVDEGDRDAGATGTAGASRAVQVGLLVVGDRVVDDVGDVIDVDAAGRDIRGDEHVLLARLERRHRALTRLLAHVAVHRAGVEATVAELVDESLRGALRAGEDDGLAATLRLEDAGDHLVLVERVRAVDQVTDVRLRETLVGVVGSDVDRVRHEPTRQRDDRPGHRRREELGVTHRGHLLEDLLDVGQEAEVEHLVGLVEHDLGRVRQVEQALAGEIDEAAGRADDDLRTRLQLLDLPFVCLAAVDRHDARGAALGQQVHVLIDLHRELTGRHDDERLHAGLGVGAEALHHGDAEAEGLAGAGLGLADDVLAGERERDRLLLDGEGIHDALVRECVEDVLVDAEIGERRHDMNLSDEGGVCAARSSTPSFSRRRGAPIPAGALPPGYPVTARAPADARHPEPARLRGEERRGSATDRGTGRGLREDHHDDDGDAHDDVREPHVRRVRREAEDERGQGEEQARHDVEHEVDRHRDELERAPLVPGEQAVDDEACSEDEGDDDRSASDRREAEDQRCEQQGEADDVVERSVDFRGNEPHVTHSAHGPERMGSRAEAASAYAGEASGATRVDFAELAPPVDTFLGQAAYLQLGYFETLSALIAPTPSLAQKEALSRASGAALTKHQQLVAVIRERGDDPLTLMLPFREQLDAFRRRTQGERSLETMLTVHLTAGILDDFYRSLAASYGETGRRVARILEADTDRKAIADIIHDAISADEEWRSLLAMWGRRLVGDTLLVARAALSRSPETAEEDATVEPVFTALMGAHAARMTPARCRCRRGTRGRCPSCSGHEAHATRLLGAELDVGESGRRHDERVALGVDERDVGRVVVERGGDLGLDRVDRLVGLEVELAPRLVRAHAVHTGDEPPLLLTASDDDQILADLLAGDAEDEASGRSRWPDALGAATRATRGFRGELRAFIADARTLALTPARIAALADAEAETVWTALASFLAEYEGVLGDMRASTRDAAGLTLEAVELVRALPVDHPVFAAVRRLDAVIVDDAQELTSGGVDLLAALRDRGVGVVAFGDPDLASGAYRGARPENLAALGARLGSLGALTEPHRAQGDLIEAQRRVTVRIGAAGGVAHRTAPAGEWVGDGGLRAVVATSVDDELDEIARTLRERRLRDGVPWGELAVIAHDTRQVQALEAGLAAREVPTRGQGQGVPLGQVPAVRDLLTVVLAAGDAVVAPAAAADVLVAAGLDPLDVRRVRTALRHAHLGDGGGRTGAELLAAALDDPMHAAAIDSREGRAVVRTAEALSRMRAQLADGATAHDLLWTAWEASGRQAVWLAATSGHGPVADQAHRDLDAVVALFQAAKRDAERDEDAASHPLRFVHAVLATDVAPDLLGRDPDADVVAVLSPAAALGREFDTVVIAGVQEGVWPNTRLRGTLLGTWRLHDAAAGVTAAAGVLDRRRAVLHDELRLFVRALSRARTRVVVTATSDDDHRPSGLFSLLPDAEAARALPALTLRGVVAQLRRAVTADVPDRSAAAQLAALASAGVAGARPDDWYGVGAATSDAPLHSLAHGDIRVSPSRLAALEQCELDWVVRELGADAGSTVAGLGTLIHAALEAAPDADAVALWEVVDARWNELGFESEWLERAGRERARDLVDRLAQYLRDFAAGGGELLASETPFEVEIPLPPHDGEGRALLRGVVDRVERRADGTVVIVDLKTGRAEPRTDKAVVENPQLLAYQLAHDAGAIAPSAGLPAGGAELLVLHTGTAKPYLEPRQAPLDDEARERFIARLQHAIAVMAGTRFAAPYEQHCRDEHAHGVCRIHVVGAFPPTDEQARVIEAALGPALVVAGAGSGKTETMAGRVVWLVANRLVARHEVLGLTFTRKAAGELAERIERRLARLAEFEAAGLVDRLDELHAVGALDAFGELERAGAPAAERRARIADLAGRLGADAAAGAVDPDDLLDRPTVATYNSFADALVRDNAVLIGRDPDAQVLSESASWLLMRRVALDSDDSRLESRSESLGTIVSAALGLAGAAVDNLADLGDVAAFPSRFRGILERPSETARVSVYADFPRFVEKVDGLEVLAGLAAGYASAKERRGVIDFADQVAGALQIVERHRDVAEGLRSRFRVVLLDEYQDTSVVQARLLAALFADTAVMAVGDPHQAIYGWRGASAGNLDDFPRAFVTRGACERFSLLTSWRNSADVLEIASALLAPLAGGADVAALRPRPGAARGEVDLEMASTLDDEAERVAEWFVRVRAERRRVGLSTTGAVLFRSKRRMSVFAEALARHRVPHRVLGLGGLLDTPEVVDIVAALRVIADPLAGSELIRLLVGPRWAIGVADLRELRALGARLARHDAALQPLAPDVVATLRASAADDHGSLSDALEFFPRVRDDHGWLAGFTPAARTRLREAAGVIAAWRRAAGLPVLDLVRLIESELRLDLELAANEARGPQRTAHEQVRAFTAEIAGFLSSDDARSLPSLLAWLDHAASVDELAPRPEPTEPDVVQLLTIHGSKGLEWDAVAVVRMVEDELPAASRDAKGWLTFGALPFEFRGDAPWLPRLAWSAAEAPTQQALRDAVEAFGEQNRDRQVAEERRLAYVAVTRARDHLLLTGSSWAGTVQPRAASRFLREAASALGRGAVDVDPGERPDDVVRTVSWPLDALGSRRARVERAAELVRAADAVILDPDLSLLLVERDEQRRGGDRSAPTRIPASAYKDFTTDYSAAVAARSRPLPERPYRETRIGTSFHSWVERRAGLAGRAGLDDELWDGDEPGGVAEPAALAPLIDAFLASEWAPLQPIEVETEIDFRLDDLDGRPHVIVCKLDAVYRRGDRIEIVDWKTGAPPRTASERAERMVQLDLYRRAYHSRHGVPLDQIDVALFYVAHGLVVTCLARLDVAEGREVGAVEGVGLQRSVPARRGGRGNTVEHVHRRLHIAVTYRSEVFTSRALVERGQQARRVGDDVVIVALESVHEPLRELELGVEARALGEMGIAGAHGCRGIRLAHGRRGHRGRREPVQVGGGVADGQPVPVDEAGYAEVVVAREHECARVDAAEHDDGLELPERIGVDRGHPARPEGARQVPARGGAIDETTGLVAHLIARAHRQALGTHDGDRERVHGSERGAQRRRHAATVRDLRGVDVPAVDQVGDQRGGAVDDGLTEGDGSGEREHRAHAIGQCGEGACLGAQLLGGVYGGGDPHGEASAVVEYDDGRVESSGRAIGPPSPGATPWEERSMSARNAPEDGATAGFDRAGDERSDAALVDALRADPATRVLVVRGDRVSLTPDGALELVPPAAVTGHRVVWALLGRLDGVAVLLAALAAQPAEETTGSPLRAVAAALVPAEAELAVTGVALGRWLLDAPYCPACGELTDLVASGWARHCPRCGREHFPRTDPAVIAAVRHPTDPDLLLLGANAAWEQRRYSCFAGFVEAGESLEQTLVREIREEAGITVGDVEYRGSQAWPYPRSLMLGFLVRALDAAAQGDGEEIVEVRWFHRDEIGRALAGESDLLLPAAVTGSGVLSGLDDRQLEAARALRGPVCVLAGAGTGKTRVITRRIAHGVETGAYSPQRVMAVTFTAKAAGEMRGRLRALGVEGVSARTFHAAALAQLNFFWPQVAGDTVPAIVDSKVRALAHAADGIGMDPSAATLRDVASEIEWRKVTMRSVEAYVDARPRGIGSLDVAAVAALMRAYEKLKDERRQMDFEDVLLACAGMIEAEPRVAQAVREQYRHFTVDEYQDVSPLQQHLLDLWVGQRHDVCVVGDASQTVYSFAGADARFLLEFERRYENARVVRLETNYRSVPEVLRTANALMRGRPGALELHPPAGRADASPPTSLTAYPDERAEAQGVAASVAAQLASGTAPREVAVLYRSHAQSAELVQAFADAGIPVTVLGGARFFDVPQVRQAVMALRAAAVSPTGHDFRGSVRDVLRSLGHTDEAPAAGGALRDAWEARAALLRLADEAPDGTTLKGFTDALLARAKDQHEPTLETVTFATLHAAKGLEWHHVHLVGLSEGLLPISYAQTFEQVDEERRLAYPLAAHRLVRDRHGVAAESEVLLPGDEAGEHRDGLDQNVIGDLGRGRREQLSRDHRPRRIAVAPIGVDAREAGRRARFDARADGDSRRGEDHRDVHDVIAERGRICGRMHGVAGDEHLNGAAWARRALGYERRERREPVAHQAHEFFVDPRPARDLHRAQRPGDPLEHRLERCDEPLEALDVDTRPVRGVPERTFADSGHEVGDRSQLPVGRGKEHEPRIGAELHVDGAAPQRRVGGVDAELARASRSAGAGEEPSHATPVPGDHGGRCRGDSLADAASDRPSAVRGAGRVVVALVIRAGCAWRVARLLGEKLAQCVVELVRLGRRARGIRLQTGDERRRVVDVGRRRHQVRVVPEGVARRDADRVGDRPPHRGRLTGAAGTQLQPDERPEGLLCGSSDGAAPAHDLRDAVGVRETGGRIRGDDFDPALDGREHVLQAAERRVLLVAARGDERPRLEQLAQLVGRRRVEARRDAQPLRVPEQAGVRELAGGGRERELVVGDLESCSEVREVLGEDRGVTGGQQRDAHVAAGDDLHRQTSDHLTELGGEQRAADGAHEAARALCDIPELLARLLDQRGRHRIGDAAGDGLSELAPDRQCEFDPAGARDRTARLRELGDRRRFAEPQVREGEGLIEVAALSGTDGEIALAGDVQGLARGHLPGRLLAAGEGGLHLHHHLLQRRRVDVHPRQAGEQLGIELAAVRAPAEQPPEQLVQVIALRCIVVVLHTPSQCPGRARSSYAGRERHDGGGVTLFDETGPAASERPRRPRSRAGVAGIWALVVALVALLVLSFLPSAYVIETPGPVFNTLGTVQNDQKQQVPIITVSGATTYPTAGELSLLTVQVVGTADARPSWLELIPAFFDPSRSIVPADAIYPPDQTSQQLSDQSSAQMVDSQQEATAAALTHLGYTVTPYLSVYSVESDGAANGVLQKDDVVESADGTAVTDVASLRAIIAAKDGAPVSLTIQRGGATQQVSITPKQQIINGQSTWLIGVSLLTQFHFPIDVKLQLFNVGGPSAGMMFALGIIDTLTPGNLNGGKNVAGTGTIDAAGEVGAIGGIRQKMYGARSSGAEYFLAPADNCDEVVGHIPQGLSVYAVSTLDDAVKDLTDDRVTSATAPKPTRPSRTRRVIAISLVVIALLVAAFFIFANVYADWLWYSQLGFLNVLTTQWVWRIGMFVVGFLGMAVPTWLVINLAYRLRPVYVRLSSQLDRYQEVVEPLRRLAMWGIPIFFGLFAGFASSAQWQTAALWVNGVHTATGDPQFNLDTGFYLFALPFYSAVLAFASAVVLICLLLTAAVSYLYGSVRVGQRELRISRPARVQLAIIAGVYLLLQAVSLWLDRYKTLTSADDRITGAAYVSVNATIPGLAILSIVAVLVAILFFVTAVIGRWRYPLIATALLIITSLVVGVGYPWIVNLVQVRPNQLSVESQYYQRNIDGTKAGFGLSDLQETNFSANTTAQQGQLRSDAETTAQIRIMDPAIIPPTVAQLEQYRSYYQFQSPLSVDRYTIDGQTQDTLVSVRDLNLNALGTTASTWQNTSLIYTHGYGLVVAKGNARTSDGNPVFLERGIPSAGFLTSGEKYEPRVYFSANAPTYSIVGAPAGTAPIELDYPAGDGSSTETKTTFDGNGGPNIGNVFNRLIYAIKFQAEQILFSDSINQDSQILYDRDPATRVQKIAPYLTLDGEPYPSVVDGRIVWIVDGYTTSDQYPYSTTTSMSQAIADANNPTPRVALDNVNYIRNSVKATVDAYDGHVTLYAWDPTDPLLQAWQNVYPSTVKPIADMSADLISHVRYPTDLFKVQRTMLGVYHVNDPQSFYQRDNAWTTPADPTDNTVLQQPYYMTMQMPGQASPTYSMFTSFIPQSDGTNARNVLMGYLAVDSDAGTTAGTKGADYGKLRMLVINASTPVPGPGQVQNTFSADPAVSSFINLLKQGQSQVLNGNLLTLPVGGGLLYVQPVFVQSSGATKLPTLQKVLVAFGSQVAFEDTLTAALDSLFGGNSGAAAGDNGVTASPLPTGTSTPSATPTPSPSASGGTGSSTAYQAALQEAKQAMLDRQAALQAGDWTKYGEADARLTQAINTLLQLSSQ</sequence>
<dbReference type="InterPro" id="IPR014721">
    <property type="entry name" value="Ribsml_uS5_D2-typ_fold_subgr"/>
</dbReference>
<dbReference type="Gene3D" id="1.10.150.650">
    <property type="match status" value="1"/>
</dbReference>
<evidence type="ECO:0000256" key="6">
    <source>
        <dbReference type="ARBA" id="ARBA00022723"/>
    </source>
</evidence>
<dbReference type="SUPFAM" id="SSF55811">
    <property type="entry name" value="Nudix"/>
    <property type="match status" value="1"/>
</dbReference>
<dbReference type="Pfam" id="PF03699">
    <property type="entry name" value="UPF0182"/>
    <property type="match status" value="1"/>
</dbReference>
<keyword evidence="8" id="KW-0227">DNA damage</keyword>
<dbReference type="Gene3D" id="1.10.486.10">
    <property type="entry name" value="PCRA, domain 4"/>
    <property type="match status" value="2"/>
</dbReference>
<feature type="transmembrane region" description="Helical" evidence="22">
    <location>
        <begin position="5094"/>
        <end position="5115"/>
    </location>
</feature>
<feature type="region of interest" description="Disordered" evidence="21">
    <location>
        <begin position="680"/>
        <end position="878"/>
    </location>
</feature>
<dbReference type="Pfam" id="PF13361">
    <property type="entry name" value="UvrD_C"/>
    <property type="match status" value="3"/>
</dbReference>
<dbReference type="InterPro" id="IPR036034">
    <property type="entry name" value="PDZ_sf"/>
</dbReference>
<dbReference type="InterPro" id="IPR008269">
    <property type="entry name" value="Lon_proteolytic"/>
</dbReference>
<evidence type="ECO:0000256" key="19">
    <source>
        <dbReference type="PROSITE-ProRule" id="PRU00560"/>
    </source>
</evidence>
<evidence type="ECO:0000259" key="23">
    <source>
        <dbReference type="PROSITE" id="PS51198"/>
    </source>
</evidence>
<feature type="compositionally biased region" description="Basic and acidic residues" evidence="21">
    <location>
        <begin position="4505"/>
        <end position="4527"/>
    </location>
</feature>
<keyword evidence="5" id="KW-0540">Nuclease</keyword>
<evidence type="ECO:0000256" key="16">
    <source>
        <dbReference type="ARBA" id="ARBA00023125"/>
    </source>
</evidence>
<dbReference type="SUPFAM" id="SSF89550">
    <property type="entry name" value="PHP domain-like"/>
    <property type="match status" value="1"/>
</dbReference>
<dbReference type="Pfam" id="PF13180">
    <property type="entry name" value="PDZ_2"/>
    <property type="match status" value="1"/>
</dbReference>
<keyword evidence="18" id="KW-0234">DNA repair</keyword>
<evidence type="ECO:0000313" key="27">
    <source>
        <dbReference type="Proteomes" id="UP000887540"/>
    </source>
</evidence>
<keyword evidence="12 19" id="KW-0067">ATP-binding</keyword>
<reference evidence="28" key="1">
    <citation type="submission" date="2022-11" db="UniProtKB">
        <authorList>
            <consortium name="WormBaseParasite"/>
        </authorList>
    </citation>
    <scope>IDENTIFICATION</scope>
</reference>
<evidence type="ECO:0000256" key="5">
    <source>
        <dbReference type="ARBA" id="ARBA00022722"/>
    </source>
</evidence>
<dbReference type="GO" id="GO:0005576">
    <property type="term" value="C:extracellular region"/>
    <property type="evidence" value="ECO:0007669"/>
    <property type="project" value="TreeGrafter"/>
</dbReference>
<feature type="binding site" evidence="19">
    <location>
        <begin position="2129"/>
        <end position="2136"/>
    </location>
    <ligand>
        <name>ATP</name>
        <dbReference type="ChEBI" id="CHEBI:30616"/>
    </ligand>
</feature>
<evidence type="ECO:0000256" key="18">
    <source>
        <dbReference type="ARBA" id="ARBA00023204"/>
    </source>
</evidence>
<feature type="active site" evidence="20">
    <location>
        <position position="5384"/>
    </location>
</feature>
<feature type="compositionally biased region" description="Basic and acidic residues" evidence="21">
    <location>
        <begin position="3397"/>
        <end position="3411"/>
    </location>
</feature>
<dbReference type="PROSITE" id="PS51217">
    <property type="entry name" value="UVRD_HELICASE_CTER"/>
    <property type="match status" value="3"/>
</dbReference>
<evidence type="ECO:0000256" key="1">
    <source>
        <dbReference type="ARBA" id="ARBA00001946"/>
    </source>
</evidence>
<feature type="region of interest" description="Disordered" evidence="21">
    <location>
        <begin position="4505"/>
        <end position="4604"/>
    </location>
</feature>
<feature type="transmembrane region" description="Helical" evidence="22">
    <location>
        <begin position="5451"/>
        <end position="5472"/>
    </location>
</feature>
<proteinExistence type="inferred from homology"/>
<feature type="transmembrane region" description="Helical" evidence="22">
    <location>
        <begin position="5544"/>
        <end position="5565"/>
    </location>
</feature>
<feature type="domain" description="UvrD-like helicase ATP-binding" evidence="23">
    <location>
        <begin position="2108"/>
        <end position="2485"/>
    </location>
</feature>